<dbReference type="GO" id="GO:0003700">
    <property type="term" value="F:DNA-binding transcription factor activity"/>
    <property type="evidence" value="ECO:0007669"/>
    <property type="project" value="InterPro"/>
</dbReference>
<dbReference type="Gene3D" id="1.10.10.10">
    <property type="entry name" value="Winged helix-like DNA-binding domain superfamily/Winged helix DNA-binding domain"/>
    <property type="match status" value="1"/>
</dbReference>
<dbReference type="Proteomes" id="UP000292452">
    <property type="component" value="Unassembled WGS sequence"/>
</dbReference>
<evidence type="ECO:0000313" key="7">
    <source>
        <dbReference type="Proteomes" id="UP000292452"/>
    </source>
</evidence>
<sequence>MRNTQGMGSAQVVGNAQSVPIVSGVPGVPGVRTAPGVQTAPGARKPPAAGIELHHLRCFVTLAEEQHFTRAAERLALSQPTVSRTIRRLEELIGYRLLERTTRQVTLTPEGDRLYDELRMLLPRLDAALRPVADGSFFRIGFAWGFPATWPQAAIERFEAETGVGVRVHRHDAALAGVDSGTADIAILRGRVTAPGMQAVTLLHEPRIAAVSVRSELAGQDEISWSELSRRRLVVNRVSGTSDLADWPVGARPEVAAYCENFDDWLEAVAGNRGVGVVPESIGRRHIHPFISFVAIPDAPPVPLHIVFPRHHAHPLTPRFIAHARATVGQCEGGRAAGGAATLPDRPAVP</sequence>
<evidence type="ECO:0000256" key="2">
    <source>
        <dbReference type="ARBA" id="ARBA00023015"/>
    </source>
</evidence>
<evidence type="ECO:0000313" key="6">
    <source>
        <dbReference type="EMBL" id="TBO54404.1"/>
    </source>
</evidence>
<dbReference type="GO" id="GO:0032993">
    <property type="term" value="C:protein-DNA complex"/>
    <property type="evidence" value="ECO:0007669"/>
    <property type="project" value="TreeGrafter"/>
</dbReference>
<keyword evidence="3" id="KW-0238">DNA-binding</keyword>
<keyword evidence="7" id="KW-1185">Reference proteome</keyword>
<dbReference type="PROSITE" id="PS50931">
    <property type="entry name" value="HTH_LYSR"/>
    <property type="match status" value="1"/>
</dbReference>
<dbReference type="PANTHER" id="PTHR30346">
    <property type="entry name" value="TRANSCRIPTIONAL DUAL REGULATOR HCAR-RELATED"/>
    <property type="match status" value="1"/>
</dbReference>
<dbReference type="Pfam" id="PF03466">
    <property type="entry name" value="LysR_substrate"/>
    <property type="match status" value="1"/>
</dbReference>
<dbReference type="PRINTS" id="PR00039">
    <property type="entry name" value="HTHLYSR"/>
</dbReference>
<protein>
    <submittedName>
        <fullName evidence="6">LysR family transcriptional regulator</fullName>
    </submittedName>
</protein>
<feature type="non-terminal residue" evidence="6">
    <location>
        <position position="350"/>
    </location>
</feature>
<name>A0A4Q9HIF6_STRKA</name>
<dbReference type="InterPro" id="IPR036390">
    <property type="entry name" value="WH_DNA-bd_sf"/>
</dbReference>
<accession>A0A4Q9HIF6</accession>
<dbReference type="PANTHER" id="PTHR30346:SF0">
    <property type="entry name" value="HCA OPERON TRANSCRIPTIONAL ACTIVATOR HCAR"/>
    <property type="match status" value="1"/>
</dbReference>
<dbReference type="FunFam" id="1.10.10.10:FF:000001">
    <property type="entry name" value="LysR family transcriptional regulator"/>
    <property type="match status" value="1"/>
</dbReference>
<dbReference type="GO" id="GO:0003677">
    <property type="term" value="F:DNA binding"/>
    <property type="evidence" value="ECO:0007669"/>
    <property type="project" value="UniProtKB-KW"/>
</dbReference>
<dbReference type="InterPro" id="IPR005119">
    <property type="entry name" value="LysR_subst-bd"/>
</dbReference>
<keyword evidence="2" id="KW-0805">Transcription regulation</keyword>
<evidence type="ECO:0000256" key="4">
    <source>
        <dbReference type="ARBA" id="ARBA00023163"/>
    </source>
</evidence>
<dbReference type="EMBL" id="SIXH01000923">
    <property type="protein sequence ID" value="TBO54404.1"/>
    <property type="molecule type" value="Genomic_DNA"/>
</dbReference>
<dbReference type="SUPFAM" id="SSF46785">
    <property type="entry name" value="Winged helix' DNA-binding domain"/>
    <property type="match status" value="1"/>
</dbReference>
<gene>
    <name evidence="6" type="ORF">EYS09_38690</name>
</gene>
<keyword evidence="4" id="KW-0804">Transcription</keyword>
<dbReference type="Gene3D" id="3.40.190.10">
    <property type="entry name" value="Periplasmic binding protein-like II"/>
    <property type="match status" value="2"/>
</dbReference>
<comment type="caution">
    <text evidence="6">The sequence shown here is derived from an EMBL/GenBank/DDBJ whole genome shotgun (WGS) entry which is preliminary data.</text>
</comment>
<dbReference type="InterPro" id="IPR000847">
    <property type="entry name" value="LysR_HTH_N"/>
</dbReference>
<dbReference type="SUPFAM" id="SSF53850">
    <property type="entry name" value="Periplasmic binding protein-like II"/>
    <property type="match status" value="1"/>
</dbReference>
<dbReference type="Pfam" id="PF00126">
    <property type="entry name" value="HTH_1"/>
    <property type="match status" value="1"/>
</dbReference>
<dbReference type="InterPro" id="IPR036388">
    <property type="entry name" value="WH-like_DNA-bd_sf"/>
</dbReference>
<dbReference type="AlphaFoldDB" id="A0A4Q9HIF6"/>
<feature type="domain" description="HTH lysR-type" evidence="5">
    <location>
        <begin position="51"/>
        <end position="108"/>
    </location>
</feature>
<proteinExistence type="inferred from homology"/>
<evidence type="ECO:0000256" key="1">
    <source>
        <dbReference type="ARBA" id="ARBA00009437"/>
    </source>
</evidence>
<dbReference type="RefSeq" id="WP_131126711.1">
    <property type="nucleotide sequence ID" value="NZ_SIXH01000923.1"/>
</dbReference>
<evidence type="ECO:0000256" key="3">
    <source>
        <dbReference type="ARBA" id="ARBA00023125"/>
    </source>
</evidence>
<comment type="similarity">
    <text evidence="1">Belongs to the LysR transcriptional regulatory family.</text>
</comment>
<organism evidence="6 7">
    <name type="scientific">Streptomyces kasugaensis</name>
    <dbReference type="NCBI Taxonomy" id="1946"/>
    <lineage>
        <taxon>Bacteria</taxon>
        <taxon>Bacillati</taxon>
        <taxon>Actinomycetota</taxon>
        <taxon>Actinomycetes</taxon>
        <taxon>Kitasatosporales</taxon>
        <taxon>Streptomycetaceae</taxon>
        <taxon>Streptomyces</taxon>
    </lineage>
</organism>
<evidence type="ECO:0000259" key="5">
    <source>
        <dbReference type="PROSITE" id="PS50931"/>
    </source>
</evidence>
<reference evidence="6 7" key="1">
    <citation type="submission" date="2019-02" db="EMBL/GenBank/DDBJ databases">
        <title>Draft Genome Sequence of Streptomyces sp. AM-2504, identified by 16S rRNA comparative analysis as a Streptomyces Kasugaensis strain.</title>
        <authorList>
            <person name="Napolioni V."/>
            <person name="Giuliodori A.M."/>
            <person name="Spurio R."/>
            <person name="Fabbretti A."/>
        </authorList>
    </citation>
    <scope>NUCLEOTIDE SEQUENCE [LARGE SCALE GENOMIC DNA]</scope>
    <source>
        <strain evidence="6 7">AM-2504</strain>
    </source>
</reference>